<gene>
    <name evidence="4 5" type="primary">LOC117572531</name>
</gene>
<feature type="compositionally biased region" description="Polar residues" evidence="1">
    <location>
        <begin position="681"/>
        <end position="697"/>
    </location>
</feature>
<evidence type="ECO:0000313" key="5">
    <source>
        <dbReference type="RefSeq" id="XP_051861245.1"/>
    </source>
</evidence>
<reference evidence="4 5" key="1">
    <citation type="submission" date="2025-04" db="UniProtKB">
        <authorList>
            <consortium name="RefSeq"/>
        </authorList>
    </citation>
    <scope>IDENTIFICATION</scope>
    <source>
        <strain evidence="4 5">15112-1751.03</strain>
        <tissue evidence="4 5">Whole Adult</tissue>
    </source>
</reference>
<organism evidence="3 5">
    <name type="scientific">Drosophila albomicans</name>
    <name type="common">Fruit fly</name>
    <dbReference type="NCBI Taxonomy" id="7291"/>
    <lineage>
        <taxon>Eukaryota</taxon>
        <taxon>Metazoa</taxon>
        <taxon>Ecdysozoa</taxon>
        <taxon>Arthropoda</taxon>
        <taxon>Hexapoda</taxon>
        <taxon>Insecta</taxon>
        <taxon>Pterygota</taxon>
        <taxon>Neoptera</taxon>
        <taxon>Endopterygota</taxon>
        <taxon>Diptera</taxon>
        <taxon>Brachycera</taxon>
        <taxon>Muscomorpha</taxon>
        <taxon>Ephydroidea</taxon>
        <taxon>Drosophilidae</taxon>
        <taxon>Drosophila</taxon>
    </lineage>
</organism>
<feature type="signal peptide" evidence="2">
    <location>
        <begin position="1"/>
        <end position="18"/>
    </location>
</feature>
<feature type="region of interest" description="Disordered" evidence="1">
    <location>
        <begin position="681"/>
        <end position="707"/>
    </location>
</feature>
<name>A0A9C6SSR1_DROAB</name>
<sequence length="804" mass="86252">MHIQRLAILLLMVTAAQANAIQKSIQHPNEIKQQVQPEQTKISNEVPVLVEQGNSIVKQELPISQTISSAARPQKLNPKPQSNLISEETAPVERKPTNTAIKTEQPAAKVPEKQPNVSVKDQHKLPNNIPVAPAAVGVLPSVAEKAAPVERKPTNTAIKTAQPAAKEQEKQPNVNANDQHKLPNNIPVAPAAPVGVLPSVAEKAAPVERKPTNTAIKTAQPAAKEQEKQPNVNANDQHKLPNNIPVAPAGTVEALPPVASVPLTDVVASSVAAKLPVVPAAPVAVKAPVAPKANAAAAIHEQPAAPVVVKTSAALNSPVAPAVPEQQLANAIPKLEAMVAVAPEAPTSQVVDAAPVALKVDAVIPVVEEQKKLNNVFSKGQASHVASGVTAGLVAKEQQKLPSVISSEQASPVVFVSKDQQNHSNAVPTQVANETLTHDKHEEQLVLKGEQKQIQGEKFENTDQKVVSQTGAEPRVGFLNSFYIIEDSTLSNDSDSNTSNDTSSSTHKHTHTHEHIYYKPALFPLPPPPFVSFVSDSASSSSNGYGNKYGNSNKYTNTSDNTNYYYNKYGSSSSGNKYGTSSSGNKYGSSSSGSKPGYFPLPLLPIPFWKPGSVFSSNEKYNTTSTSDDKFYNYKPNYYEIPSFYINEKRAHEDAGSFGNQQGLVLIGHIFLHIKPQSGNGQTADFSSANTASNSLLDNDKTKPNTGNVVKDDSSAKIEEPLHNSQLLLQPLVYPTNNENSEGNTNPLPNQINEIYRSLHLVHPTTQQRSQSPDVSEEGAVLFAVEIPKPIYRFFKSVFGVFSY</sequence>
<accession>A0A9C6SSR1</accession>
<evidence type="ECO:0000313" key="3">
    <source>
        <dbReference type="Proteomes" id="UP000515160"/>
    </source>
</evidence>
<feature type="region of interest" description="Disordered" evidence="1">
    <location>
        <begin position="68"/>
        <end position="125"/>
    </location>
</feature>
<evidence type="ECO:0000313" key="4">
    <source>
        <dbReference type="RefSeq" id="XP_051861244.1"/>
    </source>
</evidence>
<evidence type="ECO:0000256" key="2">
    <source>
        <dbReference type="SAM" id="SignalP"/>
    </source>
</evidence>
<dbReference type="GeneID" id="117572531"/>
<dbReference type="Proteomes" id="UP000515160">
    <property type="component" value="Chromosome 3"/>
</dbReference>
<evidence type="ECO:0000256" key="1">
    <source>
        <dbReference type="SAM" id="MobiDB-lite"/>
    </source>
</evidence>
<keyword evidence="3" id="KW-1185">Reference proteome</keyword>
<dbReference type="AlphaFoldDB" id="A0A9C6SSR1"/>
<proteinExistence type="predicted"/>
<feature type="chain" id="PRO_5044697867" evidence="2">
    <location>
        <begin position="19"/>
        <end position="804"/>
    </location>
</feature>
<dbReference type="RefSeq" id="XP_051861245.1">
    <property type="nucleotide sequence ID" value="XM_052005285.1"/>
</dbReference>
<feature type="compositionally biased region" description="Low complexity" evidence="1">
    <location>
        <begin position="489"/>
        <end position="505"/>
    </location>
</feature>
<dbReference type="OrthoDB" id="6415921at2759"/>
<feature type="region of interest" description="Disordered" evidence="1">
    <location>
        <begin position="204"/>
        <end position="245"/>
    </location>
</feature>
<feature type="region of interest" description="Disordered" evidence="1">
    <location>
        <begin position="147"/>
        <end position="186"/>
    </location>
</feature>
<protein>
    <submittedName>
        <fullName evidence="4 5">Zonadhesin isoform X3</fullName>
    </submittedName>
</protein>
<keyword evidence="2" id="KW-0732">Signal</keyword>
<dbReference type="RefSeq" id="XP_051861244.1">
    <property type="nucleotide sequence ID" value="XM_052005284.1"/>
</dbReference>
<feature type="region of interest" description="Disordered" evidence="1">
    <location>
        <begin position="489"/>
        <end position="511"/>
    </location>
</feature>